<feature type="transmembrane region" description="Helical" evidence="14">
    <location>
        <begin position="255"/>
        <end position="276"/>
    </location>
</feature>
<gene>
    <name evidence="15" type="primary">uppP2</name>
    <name evidence="14" type="synonym">uppP</name>
    <name evidence="15" type="ORF">GCM10007875_00370</name>
</gene>
<keyword evidence="16" id="KW-1185">Reference proteome</keyword>
<name>A0ABQ5YK96_9BURK</name>
<sequence>MWDLLLLGKAAVMGVVEGLTEFLPISSTGHLILTGSLIDFTSEKAKVFEIVIQFAAILAVVMNYKVRVVSTLKGLGKDPVANRFTLNLFLAFLPAAVLGLIFAHKIKEYLFSPLPVALAFIGGGFAILWIERRVASPEHAPRVQAVDEMHWSDALKVGFAQCLALIPGMSRSGSTIMGALWFGMSRMAATEFSFLLAMPVIFAATAYELFKSRDLLSMADLPLFAVGSVFSFISAFVCVRWLLRYVAQHDFRLFAWYRIAFGVLVLLTAQMGWISWA</sequence>
<accession>A0ABQ5YK96</accession>
<keyword evidence="14" id="KW-0573">Peptidoglycan synthesis</keyword>
<keyword evidence="7 14" id="KW-0378">Hydrolase</keyword>
<evidence type="ECO:0000256" key="6">
    <source>
        <dbReference type="ARBA" id="ARBA00022692"/>
    </source>
</evidence>
<dbReference type="PANTHER" id="PTHR30622">
    <property type="entry name" value="UNDECAPRENYL-DIPHOSPHATASE"/>
    <property type="match status" value="1"/>
</dbReference>
<dbReference type="RefSeq" id="WP_284279230.1">
    <property type="nucleotide sequence ID" value="NZ_BSOJ01000001.1"/>
</dbReference>
<evidence type="ECO:0000256" key="2">
    <source>
        <dbReference type="ARBA" id="ARBA00010621"/>
    </source>
</evidence>
<comment type="miscellaneous">
    <text evidence="14">Bacitracin is thought to be involved in the inhibition of peptidoglycan synthesis by sequestering undecaprenyl diphosphate, thereby reducing the pool of lipid carrier available.</text>
</comment>
<comment type="function">
    <text evidence="14">Catalyzes the dephosphorylation of undecaprenyl diphosphate (UPP). Confers resistance to bacitracin.</text>
</comment>
<protein>
    <recommendedName>
        <fullName evidence="4 14">Undecaprenyl-diphosphatase</fullName>
        <ecNumber evidence="3 14">3.6.1.27</ecNumber>
    </recommendedName>
    <alternativeName>
        <fullName evidence="12 14">Bacitracin resistance protein</fullName>
    </alternativeName>
    <alternativeName>
        <fullName evidence="11 14">Undecaprenyl pyrophosphate phosphatase</fullName>
    </alternativeName>
</protein>
<dbReference type="InterPro" id="IPR003824">
    <property type="entry name" value="UppP"/>
</dbReference>
<keyword evidence="10 14" id="KW-0046">Antibiotic resistance</keyword>
<proteinExistence type="inferred from homology"/>
<evidence type="ECO:0000256" key="7">
    <source>
        <dbReference type="ARBA" id="ARBA00022801"/>
    </source>
</evidence>
<evidence type="ECO:0000256" key="8">
    <source>
        <dbReference type="ARBA" id="ARBA00022989"/>
    </source>
</evidence>
<keyword evidence="14" id="KW-0961">Cell wall biogenesis/degradation</keyword>
<feature type="transmembrane region" description="Helical" evidence="14">
    <location>
        <begin position="222"/>
        <end position="243"/>
    </location>
</feature>
<feature type="transmembrane region" description="Helical" evidence="14">
    <location>
        <begin position="192"/>
        <end position="210"/>
    </location>
</feature>
<feature type="transmembrane region" description="Helical" evidence="14">
    <location>
        <begin position="84"/>
        <end position="103"/>
    </location>
</feature>
<evidence type="ECO:0000256" key="12">
    <source>
        <dbReference type="ARBA" id="ARBA00032932"/>
    </source>
</evidence>
<dbReference type="EC" id="3.6.1.27" evidence="3 14"/>
<dbReference type="Pfam" id="PF02673">
    <property type="entry name" value="BacA"/>
    <property type="match status" value="1"/>
</dbReference>
<evidence type="ECO:0000256" key="10">
    <source>
        <dbReference type="ARBA" id="ARBA00023251"/>
    </source>
</evidence>
<keyword evidence="6 14" id="KW-0812">Transmembrane</keyword>
<evidence type="ECO:0000313" key="16">
    <source>
        <dbReference type="Proteomes" id="UP001156664"/>
    </source>
</evidence>
<evidence type="ECO:0000256" key="11">
    <source>
        <dbReference type="ARBA" id="ARBA00032707"/>
    </source>
</evidence>
<dbReference type="NCBIfam" id="TIGR00753">
    <property type="entry name" value="undec_PP_bacA"/>
    <property type="match status" value="1"/>
</dbReference>
<keyword evidence="5 14" id="KW-1003">Cell membrane</keyword>
<dbReference type="NCBIfam" id="NF001390">
    <property type="entry name" value="PRK00281.1-4"/>
    <property type="match status" value="1"/>
</dbReference>
<evidence type="ECO:0000256" key="14">
    <source>
        <dbReference type="HAMAP-Rule" id="MF_01006"/>
    </source>
</evidence>
<dbReference type="NCBIfam" id="NF001389">
    <property type="entry name" value="PRK00281.1-2"/>
    <property type="match status" value="1"/>
</dbReference>
<organism evidence="15 16">
    <name type="scientific">Limnobacter litoralis</name>
    <dbReference type="NCBI Taxonomy" id="481366"/>
    <lineage>
        <taxon>Bacteria</taxon>
        <taxon>Pseudomonadati</taxon>
        <taxon>Pseudomonadota</taxon>
        <taxon>Betaproteobacteria</taxon>
        <taxon>Burkholderiales</taxon>
        <taxon>Burkholderiaceae</taxon>
        <taxon>Limnobacter</taxon>
    </lineage>
</organism>
<feature type="transmembrane region" description="Helical" evidence="14">
    <location>
        <begin position="47"/>
        <end position="64"/>
    </location>
</feature>
<keyword evidence="8 14" id="KW-1133">Transmembrane helix</keyword>
<evidence type="ECO:0000256" key="1">
    <source>
        <dbReference type="ARBA" id="ARBA00004651"/>
    </source>
</evidence>
<comment type="catalytic activity">
    <reaction evidence="13 14">
        <text>di-trans,octa-cis-undecaprenyl diphosphate + H2O = di-trans,octa-cis-undecaprenyl phosphate + phosphate + H(+)</text>
        <dbReference type="Rhea" id="RHEA:28094"/>
        <dbReference type="ChEBI" id="CHEBI:15377"/>
        <dbReference type="ChEBI" id="CHEBI:15378"/>
        <dbReference type="ChEBI" id="CHEBI:43474"/>
        <dbReference type="ChEBI" id="CHEBI:58405"/>
        <dbReference type="ChEBI" id="CHEBI:60392"/>
        <dbReference type="EC" id="3.6.1.27"/>
    </reaction>
</comment>
<evidence type="ECO:0000256" key="4">
    <source>
        <dbReference type="ARBA" id="ARBA00021581"/>
    </source>
</evidence>
<keyword evidence="14" id="KW-0133">Cell shape</keyword>
<evidence type="ECO:0000256" key="13">
    <source>
        <dbReference type="ARBA" id="ARBA00047594"/>
    </source>
</evidence>
<dbReference type="HAMAP" id="MF_01006">
    <property type="entry name" value="Undec_diphosphatase"/>
    <property type="match status" value="1"/>
</dbReference>
<comment type="subcellular location">
    <subcellularLocation>
        <location evidence="1 14">Cell membrane</location>
        <topology evidence="1 14">Multi-pass membrane protein</topology>
    </subcellularLocation>
</comment>
<dbReference type="Proteomes" id="UP001156664">
    <property type="component" value="Unassembled WGS sequence"/>
</dbReference>
<evidence type="ECO:0000313" key="15">
    <source>
        <dbReference type="EMBL" id="GLR24950.1"/>
    </source>
</evidence>
<evidence type="ECO:0000256" key="3">
    <source>
        <dbReference type="ARBA" id="ARBA00012374"/>
    </source>
</evidence>
<evidence type="ECO:0000256" key="9">
    <source>
        <dbReference type="ARBA" id="ARBA00023136"/>
    </source>
</evidence>
<dbReference type="EMBL" id="BSOJ01000001">
    <property type="protein sequence ID" value="GLR24950.1"/>
    <property type="molecule type" value="Genomic_DNA"/>
</dbReference>
<keyword evidence="9 14" id="KW-0472">Membrane</keyword>
<dbReference type="PANTHER" id="PTHR30622:SF3">
    <property type="entry name" value="UNDECAPRENYL-DIPHOSPHATASE"/>
    <property type="match status" value="1"/>
</dbReference>
<comment type="similarity">
    <text evidence="2 14">Belongs to the UppP family.</text>
</comment>
<feature type="transmembrane region" description="Helical" evidence="14">
    <location>
        <begin position="110"/>
        <end position="130"/>
    </location>
</feature>
<comment type="caution">
    <text evidence="15">The sequence shown here is derived from an EMBL/GenBank/DDBJ whole genome shotgun (WGS) entry which is preliminary data.</text>
</comment>
<evidence type="ECO:0000256" key="5">
    <source>
        <dbReference type="ARBA" id="ARBA00022475"/>
    </source>
</evidence>
<reference evidence="16" key="1">
    <citation type="journal article" date="2019" name="Int. J. Syst. Evol. Microbiol.">
        <title>The Global Catalogue of Microorganisms (GCM) 10K type strain sequencing project: providing services to taxonomists for standard genome sequencing and annotation.</title>
        <authorList>
            <consortium name="The Broad Institute Genomics Platform"/>
            <consortium name="The Broad Institute Genome Sequencing Center for Infectious Disease"/>
            <person name="Wu L."/>
            <person name="Ma J."/>
        </authorList>
    </citation>
    <scope>NUCLEOTIDE SEQUENCE [LARGE SCALE GENOMIC DNA]</scope>
    <source>
        <strain evidence="16">NBRC 105857</strain>
    </source>
</reference>